<protein>
    <recommendedName>
        <fullName evidence="4">DUF481 domain-containing protein</fullName>
    </recommendedName>
</protein>
<feature type="chain" id="PRO_5021905620" description="DUF481 domain-containing protein" evidence="1">
    <location>
        <begin position="27"/>
        <end position="243"/>
    </location>
</feature>
<dbReference type="Pfam" id="PF19515">
    <property type="entry name" value="DUF6048"/>
    <property type="match status" value="1"/>
</dbReference>
<dbReference type="InterPro" id="IPR046111">
    <property type="entry name" value="DUF6048"/>
</dbReference>
<dbReference type="OrthoDB" id="1199048at2"/>
<proteinExistence type="predicted"/>
<dbReference type="EMBL" id="CP041637">
    <property type="protein sequence ID" value="QDO94775.1"/>
    <property type="molecule type" value="Genomic_DNA"/>
</dbReference>
<keyword evidence="3" id="KW-1185">Reference proteome</keyword>
<evidence type="ECO:0008006" key="4">
    <source>
        <dbReference type="Google" id="ProtNLM"/>
    </source>
</evidence>
<evidence type="ECO:0000313" key="3">
    <source>
        <dbReference type="Proteomes" id="UP000319209"/>
    </source>
</evidence>
<name>A0A516GTE1_9FLAO</name>
<organism evidence="2 3">
    <name type="scientific">Formosa sediminum</name>
    <dbReference type="NCBI Taxonomy" id="2594004"/>
    <lineage>
        <taxon>Bacteria</taxon>
        <taxon>Pseudomonadati</taxon>
        <taxon>Bacteroidota</taxon>
        <taxon>Flavobacteriia</taxon>
        <taxon>Flavobacteriales</taxon>
        <taxon>Flavobacteriaceae</taxon>
        <taxon>Formosa</taxon>
    </lineage>
</organism>
<evidence type="ECO:0000313" key="2">
    <source>
        <dbReference type="EMBL" id="QDO94775.1"/>
    </source>
</evidence>
<dbReference type="Proteomes" id="UP000319209">
    <property type="component" value="Chromosome"/>
</dbReference>
<accession>A0A516GTE1</accession>
<evidence type="ECO:0000256" key="1">
    <source>
        <dbReference type="SAM" id="SignalP"/>
    </source>
</evidence>
<keyword evidence="1" id="KW-0732">Signal</keyword>
<gene>
    <name evidence="2" type="ORF">FNB79_12640</name>
</gene>
<dbReference type="AlphaFoldDB" id="A0A516GTE1"/>
<dbReference type="KEGG" id="fop:FNB79_12640"/>
<reference evidence="2 3" key="1">
    <citation type="submission" date="2019-07" db="EMBL/GenBank/DDBJ databases">
        <title>Genome sequencing for Formosa sp. PS13.</title>
        <authorList>
            <person name="Park S.-J."/>
        </authorList>
    </citation>
    <scope>NUCLEOTIDE SEQUENCE [LARGE SCALE GENOMIC DNA]</scope>
    <source>
        <strain evidence="2 3">PS13</strain>
    </source>
</reference>
<sequence>MKQNSILNFIISTCICMFLFNATAMAQNDSIKQATKDSIKIKEKYGLRIGVELSKLARTAFEEDYEGFEIMGDYRLSKNLYIAGEFGAENENTSTDYYDVTTKGTYFKAGIDYNAYQNWLDMKNMIYSGLRVGASTFSHTLNNYTVYTEDQYWAPQFSSSDSEEFSDLSALWIELIAGFKVEIATNLYLGARVELKVLMSQQEPDNFENLYIPGYYKTYDSVDIGFGYGYSLTYLIPLFKKDK</sequence>
<feature type="signal peptide" evidence="1">
    <location>
        <begin position="1"/>
        <end position="26"/>
    </location>
</feature>